<accession>A0AA37Q0Q4</accession>
<name>A0AA37Q0Q4_9BACT</name>
<dbReference type="Proteomes" id="UP001161325">
    <property type="component" value="Unassembled WGS sequence"/>
</dbReference>
<comment type="caution">
    <text evidence="2">The sequence shown here is derived from an EMBL/GenBank/DDBJ whole genome shotgun (WGS) entry which is preliminary data.</text>
</comment>
<evidence type="ECO:0000313" key="3">
    <source>
        <dbReference type="Proteomes" id="UP001161325"/>
    </source>
</evidence>
<keyword evidence="1" id="KW-1133">Transmembrane helix</keyword>
<proteinExistence type="predicted"/>
<keyword evidence="1" id="KW-0472">Membrane</keyword>
<keyword evidence="1" id="KW-0812">Transmembrane</keyword>
<evidence type="ECO:0000313" key="2">
    <source>
        <dbReference type="EMBL" id="GLC24379.1"/>
    </source>
</evidence>
<feature type="transmembrane region" description="Helical" evidence="1">
    <location>
        <begin position="6"/>
        <end position="26"/>
    </location>
</feature>
<evidence type="ECO:0008006" key="4">
    <source>
        <dbReference type="Google" id="ProtNLM"/>
    </source>
</evidence>
<sequence>MPPDNAGYFHAAYVVVGAVYLGYALLLMRRRARVRRALERGTDR</sequence>
<protein>
    <recommendedName>
        <fullName evidence="4">Heme exporter protein D</fullName>
    </recommendedName>
</protein>
<gene>
    <name evidence="2" type="ORF">rosag_08920</name>
</gene>
<organism evidence="2 3">
    <name type="scientific">Roseisolibacter agri</name>
    <dbReference type="NCBI Taxonomy" id="2014610"/>
    <lineage>
        <taxon>Bacteria</taxon>
        <taxon>Pseudomonadati</taxon>
        <taxon>Gemmatimonadota</taxon>
        <taxon>Gemmatimonadia</taxon>
        <taxon>Gemmatimonadales</taxon>
        <taxon>Gemmatimonadaceae</taxon>
        <taxon>Roseisolibacter</taxon>
    </lineage>
</organism>
<dbReference type="AlphaFoldDB" id="A0AA37Q0Q4"/>
<dbReference type="EMBL" id="BRXS01000001">
    <property type="protein sequence ID" value="GLC24379.1"/>
    <property type="molecule type" value="Genomic_DNA"/>
</dbReference>
<keyword evidence="3" id="KW-1185">Reference proteome</keyword>
<dbReference type="RefSeq" id="WP_284348829.1">
    <property type="nucleotide sequence ID" value="NZ_BRXS01000001.1"/>
</dbReference>
<reference evidence="2" key="1">
    <citation type="submission" date="2022-08" db="EMBL/GenBank/DDBJ databases">
        <title>Draft genome sequencing of Roseisolibacter agri AW1220.</title>
        <authorList>
            <person name="Tobiishi Y."/>
            <person name="Tonouchi A."/>
        </authorList>
    </citation>
    <scope>NUCLEOTIDE SEQUENCE</scope>
    <source>
        <strain evidence="2">AW1220</strain>
    </source>
</reference>
<evidence type="ECO:0000256" key="1">
    <source>
        <dbReference type="SAM" id="Phobius"/>
    </source>
</evidence>